<proteinExistence type="predicted"/>
<dbReference type="SUPFAM" id="SSF56436">
    <property type="entry name" value="C-type lectin-like"/>
    <property type="match status" value="1"/>
</dbReference>
<feature type="transmembrane region" description="Helical" evidence="4">
    <location>
        <begin position="53"/>
        <end position="79"/>
    </location>
</feature>
<dbReference type="EMBL" id="JAUZQC010000012">
    <property type="protein sequence ID" value="KAK5861700.1"/>
    <property type="molecule type" value="Genomic_DNA"/>
</dbReference>
<protein>
    <recommendedName>
        <fullName evidence="5">C-type lectin domain-containing protein</fullName>
    </recommendedName>
</protein>
<dbReference type="AlphaFoldDB" id="A0AAN7XL45"/>
<reference evidence="6 7" key="1">
    <citation type="journal article" date="2023" name="Genes (Basel)">
        <title>Chromosome-Level Genome Assembly and Circadian Gene Repertoire of the Patagonia Blennie Eleginops maclovinus-The Closest Ancestral Proxy of Antarctic Cryonotothenioids.</title>
        <authorList>
            <person name="Cheng C.C."/>
            <person name="Rivera-Colon A.G."/>
            <person name="Minhas B.F."/>
            <person name="Wilson L."/>
            <person name="Rayamajhi N."/>
            <person name="Vargas-Chacoff L."/>
            <person name="Catchen J.M."/>
        </authorList>
    </citation>
    <scope>NUCLEOTIDE SEQUENCE [LARGE SCALE GENOMIC DNA]</scope>
    <source>
        <strain evidence="6">JMC-PN-2008</strain>
    </source>
</reference>
<accession>A0AAN7XL45</accession>
<keyword evidence="4" id="KW-0472">Membrane</keyword>
<keyword evidence="3" id="KW-0175">Coiled coil</keyword>
<dbReference type="SMART" id="SM00034">
    <property type="entry name" value="CLECT"/>
    <property type="match status" value="1"/>
</dbReference>
<evidence type="ECO:0000259" key="5">
    <source>
        <dbReference type="PROSITE" id="PS50041"/>
    </source>
</evidence>
<keyword evidence="4" id="KW-0812">Transmembrane</keyword>
<keyword evidence="7" id="KW-1185">Reference proteome</keyword>
<reference evidence="6 7" key="2">
    <citation type="journal article" date="2023" name="Mol. Biol. Evol.">
        <title>Genomics of Secondarily Temperate Adaptation in the Only Non-Antarctic Icefish.</title>
        <authorList>
            <person name="Rivera-Colon A.G."/>
            <person name="Rayamajhi N."/>
            <person name="Minhas B.F."/>
            <person name="Madrigal G."/>
            <person name="Bilyk K.T."/>
            <person name="Yoon V."/>
            <person name="Hune M."/>
            <person name="Gregory S."/>
            <person name="Cheng C.H.C."/>
            <person name="Catchen J.M."/>
        </authorList>
    </citation>
    <scope>NUCLEOTIDE SEQUENCE [LARGE SCALE GENOMIC DNA]</scope>
    <source>
        <strain evidence="6">JMC-PN-2008</strain>
    </source>
</reference>
<feature type="coiled-coil region" evidence="3">
    <location>
        <begin position="81"/>
        <end position="115"/>
    </location>
</feature>
<gene>
    <name evidence="6" type="ORF">PBY51_017156</name>
</gene>
<keyword evidence="4" id="KW-1133">Transmembrane helix</keyword>
<sequence length="227" mass="25071">MAEGEKEVNYASVVFKVSNNPPPAANRGEETVYGEVKVQNETRIKNSAGHWRCNHLACCLGILCVLLLGGIIAVCVYQSKVQNLTTSNQELETLKKNLEQQIQDMETNWNNLNLSRAQWSINAYCKQPDKDNSVRLQRKSSDLAVAHTAAEKEAIKKNSIGTKGYWIGLRVVKGRWQWVDGSALTDSSWIAAPADGQCAVSVGNTGWSSVSCDTKQQWLCQKKALSV</sequence>
<evidence type="ECO:0000256" key="2">
    <source>
        <dbReference type="ARBA" id="ARBA00023157"/>
    </source>
</evidence>
<organism evidence="6 7">
    <name type="scientific">Eleginops maclovinus</name>
    <name type="common">Patagonian blennie</name>
    <name type="synonym">Eleginus maclovinus</name>
    <dbReference type="NCBI Taxonomy" id="56733"/>
    <lineage>
        <taxon>Eukaryota</taxon>
        <taxon>Metazoa</taxon>
        <taxon>Chordata</taxon>
        <taxon>Craniata</taxon>
        <taxon>Vertebrata</taxon>
        <taxon>Euteleostomi</taxon>
        <taxon>Actinopterygii</taxon>
        <taxon>Neopterygii</taxon>
        <taxon>Teleostei</taxon>
        <taxon>Neoteleostei</taxon>
        <taxon>Acanthomorphata</taxon>
        <taxon>Eupercaria</taxon>
        <taxon>Perciformes</taxon>
        <taxon>Notothenioidei</taxon>
        <taxon>Eleginopidae</taxon>
        <taxon>Eleginops</taxon>
    </lineage>
</organism>
<dbReference type="Pfam" id="PF00059">
    <property type="entry name" value="Lectin_C"/>
    <property type="match status" value="1"/>
</dbReference>
<dbReference type="InterPro" id="IPR051379">
    <property type="entry name" value="C-type_Lectin_Receptor_IMM"/>
</dbReference>
<name>A0AAN7XL45_ELEMC</name>
<dbReference type="InterPro" id="IPR016186">
    <property type="entry name" value="C-type_lectin-like/link_sf"/>
</dbReference>
<feature type="domain" description="C-type lectin" evidence="5">
    <location>
        <begin position="122"/>
        <end position="221"/>
    </location>
</feature>
<dbReference type="GO" id="GO:0030246">
    <property type="term" value="F:carbohydrate binding"/>
    <property type="evidence" value="ECO:0007669"/>
    <property type="project" value="UniProtKB-KW"/>
</dbReference>
<dbReference type="InterPro" id="IPR016187">
    <property type="entry name" value="CTDL_fold"/>
</dbReference>
<dbReference type="Proteomes" id="UP001346869">
    <property type="component" value="Unassembled WGS sequence"/>
</dbReference>
<evidence type="ECO:0000313" key="7">
    <source>
        <dbReference type="Proteomes" id="UP001346869"/>
    </source>
</evidence>
<keyword evidence="2" id="KW-1015">Disulfide bond</keyword>
<evidence type="ECO:0000256" key="1">
    <source>
        <dbReference type="ARBA" id="ARBA00022734"/>
    </source>
</evidence>
<keyword evidence="1" id="KW-0430">Lectin</keyword>
<evidence type="ECO:0000256" key="4">
    <source>
        <dbReference type="SAM" id="Phobius"/>
    </source>
</evidence>
<dbReference type="PANTHER" id="PTHR46746:SF3">
    <property type="entry name" value="C-TYPE LECTIN DOMAIN-CONTAINING PROTEIN-RELATED"/>
    <property type="match status" value="1"/>
</dbReference>
<dbReference type="PANTHER" id="PTHR46746">
    <property type="entry name" value="KILLER CELL LECTIN-LIKE RECEPTOR SUBFAMILY F MEMBER 2"/>
    <property type="match status" value="1"/>
</dbReference>
<dbReference type="PROSITE" id="PS50041">
    <property type="entry name" value="C_TYPE_LECTIN_2"/>
    <property type="match status" value="1"/>
</dbReference>
<comment type="caution">
    <text evidence="6">The sequence shown here is derived from an EMBL/GenBank/DDBJ whole genome shotgun (WGS) entry which is preliminary data.</text>
</comment>
<dbReference type="InterPro" id="IPR001304">
    <property type="entry name" value="C-type_lectin-like"/>
</dbReference>
<dbReference type="PROSITE" id="PS00615">
    <property type="entry name" value="C_TYPE_LECTIN_1"/>
    <property type="match status" value="1"/>
</dbReference>
<evidence type="ECO:0000256" key="3">
    <source>
        <dbReference type="SAM" id="Coils"/>
    </source>
</evidence>
<evidence type="ECO:0000313" key="6">
    <source>
        <dbReference type="EMBL" id="KAK5861700.1"/>
    </source>
</evidence>
<dbReference type="InterPro" id="IPR018378">
    <property type="entry name" value="C-type_lectin_CS"/>
</dbReference>
<dbReference type="Gene3D" id="3.10.100.10">
    <property type="entry name" value="Mannose-Binding Protein A, subunit A"/>
    <property type="match status" value="1"/>
</dbReference>
<dbReference type="GO" id="GO:0005886">
    <property type="term" value="C:plasma membrane"/>
    <property type="evidence" value="ECO:0007669"/>
    <property type="project" value="TreeGrafter"/>
</dbReference>